<feature type="repeat" description="ANK" evidence="3">
    <location>
        <begin position="108"/>
        <end position="140"/>
    </location>
</feature>
<feature type="region of interest" description="Disordered" evidence="5">
    <location>
        <begin position="267"/>
        <end position="317"/>
    </location>
</feature>
<dbReference type="InterPro" id="IPR036770">
    <property type="entry name" value="Ankyrin_rpt-contain_sf"/>
</dbReference>
<proteinExistence type="predicted"/>
<dbReference type="PROSITE" id="PS50297">
    <property type="entry name" value="ANK_REP_REGION"/>
    <property type="match status" value="2"/>
</dbReference>
<feature type="repeat" description="ANK" evidence="3">
    <location>
        <begin position="42"/>
        <end position="74"/>
    </location>
</feature>
<dbReference type="InterPro" id="IPR042420">
    <property type="entry name" value="RAI14/UACA"/>
</dbReference>
<protein>
    <recommendedName>
        <fullName evidence="8">Ankyrin repeat domain 24</fullName>
    </recommendedName>
</protein>
<dbReference type="PROSITE" id="PS50088">
    <property type="entry name" value="ANK_REPEAT"/>
    <property type="match status" value="5"/>
</dbReference>
<accession>A0AAD8YPP4</accession>
<feature type="compositionally biased region" description="Polar residues" evidence="5">
    <location>
        <begin position="267"/>
        <end position="283"/>
    </location>
</feature>
<organism evidence="6 7">
    <name type="scientific">Electrophorus voltai</name>
    <dbReference type="NCBI Taxonomy" id="2609070"/>
    <lineage>
        <taxon>Eukaryota</taxon>
        <taxon>Metazoa</taxon>
        <taxon>Chordata</taxon>
        <taxon>Craniata</taxon>
        <taxon>Vertebrata</taxon>
        <taxon>Euteleostomi</taxon>
        <taxon>Actinopterygii</taxon>
        <taxon>Neopterygii</taxon>
        <taxon>Teleostei</taxon>
        <taxon>Ostariophysi</taxon>
        <taxon>Gymnotiformes</taxon>
        <taxon>Gymnotoidei</taxon>
        <taxon>Gymnotidae</taxon>
        <taxon>Electrophorus</taxon>
    </lineage>
</organism>
<gene>
    <name evidence="6" type="ORF">P4O66_018351</name>
</gene>
<reference evidence="6" key="1">
    <citation type="submission" date="2023-03" db="EMBL/GenBank/DDBJ databases">
        <title>Electrophorus voltai genome.</title>
        <authorList>
            <person name="Bian C."/>
        </authorList>
    </citation>
    <scope>NUCLEOTIDE SEQUENCE</scope>
    <source>
        <strain evidence="6">CB-2022</strain>
        <tissue evidence="6">Muscle</tissue>
    </source>
</reference>
<dbReference type="SMART" id="SM00248">
    <property type="entry name" value="ANK"/>
    <property type="match status" value="5"/>
</dbReference>
<dbReference type="GO" id="GO:0003779">
    <property type="term" value="F:actin binding"/>
    <property type="evidence" value="ECO:0007669"/>
    <property type="project" value="InterPro"/>
</dbReference>
<feature type="region of interest" description="Disordered" evidence="5">
    <location>
        <begin position="713"/>
        <end position="734"/>
    </location>
</feature>
<evidence type="ECO:0000313" key="6">
    <source>
        <dbReference type="EMBL" id="KAK1784917.1"/>
    </source>
</evidence>
<feature type="region of interest" description="Disordered" evidence="5">
    <location>
        <begin position="626"/>
        <end position="694"/>
    </location>
</feature>
<keyword evidence="7" id="KW-1185">Reference proteome</keyword>
<feature type="repeat" description="ANK" evidence="3">
    <location>
        <begin position="174"/>
        <end position="206"/>
    </location>
</feature>
<keyword evidence="1" id="KW-0677">Repeat</keyword>
<evidence type="ECO:0000256" key="2">
    <source>
        <dbReference type="ARBA" id="ARBA00023054"/>
    </source>
</evidence>
<feature type="compositionally biased region" description="Polar residues" evidence="5">
    <location>
        <begin position="661"/>
        <end position="693"/>
    </location>
</feature>
<dbReference type="Proteomes" id="UP001239994">
    <property type="component" value="Unassembled WGS sequence"/>
</dbReference>
<feature type="compositionally biased region" description="Basic and acidic residues" evidence="5">
    <location>
        <begin position="626"/>
        <end position="635"/>
    </location>
</feature>
<keyword evidence="3" id="KW-0040">ANK repeat</keyword>
<dbReference type="EMBL" id="JAROKS010000026">
    <property type="protein sequence ID" value="KAK1784917.1"/>
    <property type="molecule type" value="Genomic_DNA"/>
</dbReference>
<feature type="coiled-coil region" evidence="4">
    <location>
        <begin position="740"/>
        <end position="767"/>
    </location>
</feature>
<feature type="compositionally biased region" description="Basic and acidic residues" evidence="5">
    <location>
        <begin position="641"/>
        <end position="660"/>
    </location>
</feature>
<name>A0AAD8YPP4_9TELE</name>
<dbReference type="SUPFAM" id="SSF48403">
    <property type="entry name" value="Ankyrin repeat"/>
    <property type="match status" value="1"/>
</dbReference>
<dbReference type="Pfam" id="PF12796">
    <property type="entry name" value="Ank_2"/>
    <property type="match status" value="2"/>
</dbReference>
<dbReference type="Gene3D" id="1.25.40.20">
    <property type="entry name" value="Ankyrin repeat-containing domain"/>
    <property type="match status" value="2"/>
</dbReference>
<dbReference type="PANTHER" id="PTHR24129:SF1">
    <property type="entry name" value="UVEAL AUTOANTIGEN WITH COILED-COIL DOMAINS AND ANKYRIN REPEATS"/>
    <property type="match status" value="1"/>
</dbReference>
<comment type="caution">
    <text evidence="6">The sequence shown here is derived from an EMBL/GenBank/DDBJ whole genome shotgun (WGS) entry which is preliminary data.</text>
</comment>
<evidence type="ECO:0000256" key="3">
    <source>
        <dbReference type="PROSITE-ProRule" id="PRU00023"/>
    </source>
</evidence>
<dbReference type="AlphaFoldDB" id="A0AAD8YPP4"/>
<evidence type="ECO:0008006" key="8">
    <source>
        <dbReference type="Google" id="ProtNLM"/>
    </source>
</evidence>
<evidence type="ECO:0000313" key="7">
    <source>
        <dbReference type="Proteomes" id="UP001239994"/>
    </source>
</evidence>
<dbReference type="InterPro" id="IPR002110">
    <property type="entry name" value="Ankyrin_rpt"/>
</dbReference>
<keyword evidence="2 4" id="KW-0175">Coiled coil</keyword>
<evidence type="ECO:0000256" key="4">
    <source>
        <dbReference type="SAM" id="Coils"/>
    </source>
</evidence>
<feature type="repeat" description="ANK" evidence="3">
    <location>
        <begin position="141"/>
        <end position="173"/>
    </location>
</feature>
<feature type="compositionally biased region" description="Polar residues" evidence="5">
    <location>
        <begin position="719"/>
        <end position="728"/>
    </location>
</feature>
<sequence>MLQSTEWSKYDERLIKAVESGDVAKVTATLKKGAIPTKLNPEGLSALHLAASNGLINSLNLLLSHGVNLHASDTAGKTALHLSAGGGHSACVQRLLQCRSPVDITDLQGRTALHDAAYAGHSIIIKMLCDGGASVSAIDMDGQSPLLLAAWRSHSRACQQLLHCGASSTSQDKQNKTALILACEHPCRDVVEVLLKNKADVTAVDVHGHDPYHYARLSEDQALIAMVGQAWETACQGKPAPGSGLRFITTVIAIFFFRKAAKASSSGINGASTEVSKQENGSAHESAIERGSLSTDGAEERRSPHLESAQAQHPAAPVSLRSALRLAKMQTGEVEPLRRELQEAWRRQEAAQGEVLKLESVLARQVHDYEALKRDRELALQEAHGRAWELEEALREVQRRMAGSEARVRQMQAHLVSVRENLVEELRTQRHEARAHREATVAKMEEAREELGQSRRELEEQCARRDELLQEVHKLTKDLQRRDEHSEALKVSLATVQAKRAEVACKEVQTSSEWQPASPKTADLANGILRQEAVRKDCISLEEREAARSSLGTALRQAEARATEALRQQQRAEEENRDLLAELQEQKAELDVLQEALQARFVPAALLEEKERELAQLRLIIKEMESEQRDQHAGETPRQWEAGRRPDTAQSHPERVDNKDSQAAGTPQDSTKPTSQTSEFPISAECTESSASAGQERILADPPEGQDKGLEDVVEAQGQRETQSSSSEPRCPCHATQSDCAALQTHINRLQQQLENSESRYRQVLSMYRTRLLSAAQGYMDEEAREALLQIAQIRQECVY</sequence>
<feature type="repeat" description="ANK" evidence="3">
    <location>
        <begin position="75"/>
        <end position="107"/>
    </location>
</feature>
<evidence type="ECO:0000256" key="5">
    <source>
        <dbReference type="SAM" id="MobiDB-lite"/>
    </source>
</evidence>
<evidence type="ECO:0000256" key="1">
    <source>
        <dbReference type="ARBA" id="ARBA00022737"/>
    </source>
</evidence>
<feature type="coiled-coil region" evidence="4">
    <location>
        <begin position="380"/>
        <end position="478"/>
    </location>
</feature>
<dbReference type="PANTHER" id="PTHR24129">
    <property type="entry name" value="ANKYCORBIN"/>
    <property type="match status" value="1"/>
</dbReference>